<evidence type="ECO:0000259" key="3">
    <source>
        <dbReference type="Pfam" id="PF06094"/>
    </source>
</evidence>
<dbReference type="SUPFAM" id="SSF110857">
    <property type="entry name" value="Gamma-glutamyl cyclotransferase-like"/>
    <property type="match status" value="1"/>
</dbReference>
<evidence type="ECO:0000256" key="2">
    <source>
        <dbReference type="RuleBase" id="RU367036"/>
    </source>
</evidence>
<gene>
    <name evidence="4" type="ORF">LZC95_28110</name>
</gene>
<evidence type="ECO:0000256" key="1">
    <source>
        <dbReference type="ARBA" id="ARBA00008861"/>
    </source>
</evidence>
<evidence type="ECO:0000313" key="5">
    <source>
        <dbReference type="Proteomes" id="UP001379533"/>
    </source>
</evidence>
<sequence length="142" mass="15567">MSYVERATAVMESADGTGTTRLLVYGTLLSGQPNSWWLRDARFVGPARTERGFRLHDLGVYPGLVAGGDTSVAGELYEVDAHTLAALDAFEGDEYHREHITLDDGQCAEAYLLAREIAAGFPLIASGDWRAHRQNAQRLTSR</sequence>
<comment type="similarity">
    <text evidence="1 2">Belongs to the gamma-glutamylcyclotransferase family.</text>
</comment>
<accession>A0ABZ2JV31</accession>
<organism evidence="4 5">
    <name type="scientific">Pendulispora brunnea</name>
    <dbReference type="NCBI Taxonomy" id="2905690"/>
    <lineage>
        <taxon>Bacteria</taxon>
        <taxon>Pseudomonadati</taxon>
        <taxon>Myxococcota</taxon>
        <taxon>Myxococcia</taxon>
        <taxon>Myxococcales</taxon>
        <taxon>Sorangiineae</taxon>
        <taxon>Pendulisporaceae</taxon>
        <taxon>Pendulispora</taxon>
    </lineage>
</organism>
<feature type="domain" description="Gamma-glutamylcyclotransferase AIG2-like" evidence="3">
    <location>
        <begin position="23"/>
        <end position="130"/>
    </location>
</feature>
<proteinExistence type="inferred from homology"/>
<evidence type="ECO:0000313" key="4">
    <source>
        <dbReference type="EMBL" id="WXA90314.1"/>
    </source>
</evidence>
<keyword evidence="5" id="KW-1185">Reference proteome</keyword>
<dbReference type="PANTHER" id="PTHR12510">
    <property type="entry name" value="TROPONIN C-AKIN-1 PROTEIN"/>
    <property type="match status" value="1"/>
</dbReference>
<reference evidence="4 5" key="1">
    <citation type="submission" date="2021-12" db="EMBL/GenBank/DDBJ databases">
        <title>Discovery of the Pendulisporaceae a myxobacterial family with distinct sporulation behavior and unique specialized metabolism.</title>
        <authorList>
            <person name="Garcia R."/>
            <person name="Popoff A."/>
            <person name="Bader C.D."/>
            <person name="Loehr J."/>
            <person name="Walesch S."/>
            <person name="Walt C."/>
            <person name="Boldt J."/>
            <person name="Bunk B."/>
            <person name="Haeckl F.J.F.P.J."/>
            <person name="Gunesch A.P."/>
            <person name="Birkelbach J."/>
            <person name="Nuebel U."/>
            <person name="Pietschmann T."/>
            <person name="Bach T."/>
            <person name="Mueller R."/>
        </authorList>
    </citation>
    <scope>NUCLEOTIDE SEQUENCE [LARGE SCALE GENOMIC DNA]</scope>
    <source>
        <strain evidence="4 5">MSr12523</strain>
    </source>
</reference>
<dbReference type="RefSeq" id="WP_394840927.1">
    <property type="nucleotide sequence ID" value="NZ_CP089982.1"/>
</dbReference>
<name>A0ABZ2JV31_9BACT</name>
<protein>
    <recommendedName>
        <fullName evidence="2">Gamma-glutamylcyclotransferase family protein</fullName>
    </recommendedName>
</protein>
<dbReference type="InterPro" id="IPR036568">
    <property type="entry name" value="GGCT-like_sf"/>
</dbReference>
<dbReference type="InterPro" id="IPR013024">
    <property type="entry name" value="GGCT-like"/>
</dbReference>
<dbReference type="Pfam" id="PF06094">
    <property type="entry name" value="GGACT"/>
    <property type="match status" value="1"/>
</dbReference>
<dbReference type="EMBL" id="CP089982">
    <property type="protein sequence ID" value="WXA90314.1"/>
    <property type="molecule type" value="Genomic_DNA"/>
</dbReference>
<dbReference type="InterPro" id="IPR039126">
    <property type="entry name" value="GGACT"/>
</dbReference>
<dbReference type="CDD" id="cd06661">
    <property type="entry name" value="GGCT_like"/>
    <property type="match status" value="1"/>
</dbReference>
<dbReference type="InterPro" id="IPR009288">
    <property type="entry name" value="AIG2-like_dom"/>
</dbReference>
<dbReference type="Gene3D" id="3.10.490.10">
    <property type="entry name" value="Gamma-glutamyl cyclotransferase-like"/>
    <property type="match status" value="1"/>
</dbReference>
<dbReference type="PANTHER" id="PTHR12510:SF4">
    <property type="entry name" value="GAMMA-GLUTAMYLAMINECYCLOTRANSFERASE"/>
    <property type="match status" value="1"/>
</dbReference>
<dbReference type="Proteomes" id="UP001379533">
    <property type="component" value="Chromosome"/>
</dbReference>